<feature type="transmembrane region" description="Helical" evidence="1">
    <location>
        <begin position="39"/>
        <end position="63"/>
    </location>
</feature>
<dbReference type="AlphaFoldDB" id="A0A1A9VAD6"/>
<dbReference type="EnsemblMetazoa" id="GAUT030932-RA">
    <property type="protein sequence ID" value="GAUT030932-PA"/>
    <property type="gene ID" value="GAUT030932"/>
</dbReference>
<keyword evidence="1" id="KW-0472">Membrane</keyword>
<keyword evidence="1" id="KW-1133">Transmembrane helix</keyword>
<sequence>MFLQRQGKVHSEYKIYAFIAAKSKMLNNTWRGHRKDAALVYLVTAPLEFFAGFGSSLLLALIVPKPEYTSQTLTMFSDNEDNGSKYCRYILSGYWCKIFVGRTNLLKTLSTLRSRQIDGYP</sequence>
<keyword evidence="3" id="KW-1185">Reference proteome</keyword>
<evidence type="ECO:0000256" key="1">
    <source>
        <dbReference type="SAM" id="Phobius"/>
    </source>
</evidence>
<dbReference type="VEuPathDB" id="VectorBase:GAUT030932"/>
<protein>
    <submittedName>
        <fullName evidence="2">Uncharacterized protein</fullName>
    </submittedName>
</protein>
<accession>A0A1A9VAD6</accession>
<proteinExistence type="predicted"/>
<name>A0A1A9VAD6_GLOAU</name>
<reference evidence="2" key="1">
    <citation type="submission" date="2020-05" db="UniProtKB">
        <authorList>
            <consortium name="EnsemblMetazoa"/>
        </authorList>
    </citation>
    <scope>IDENTIFICATION</scope>
    <source>
        <strain evidence="2">TTRI</strain>
    </source>
</reference>
<keyword evidence="1" id="KW-0812">Transmembrane</keyword>
<dbReference type="Proteomes" id="UP000078200">
    <property type="component" value="Unassembled WGS sequence"/>
</dbReference>
<evidence type="ECO:0000313" key="2">
    <source>
        <dbReference type="EnsemblMetazoa" id="GAUT030932-PA"/>
    </source>
</evidence>
<organism evidence="2 3">
    <name type="scientific">Glossina austeni</name>
    <name type="common">Savannah tsetse fly</name>
    <dbReference type="NCBI Taxonomy" id="7395"/>
    <lineage>
        <taxon>Eukaryota</taxon>
        <taxon>Metazoa</taxon>
        <taxon>Ecdysozoa</taxon>
        <taxon>Arthropoda</taxon>
        <taxon>Hexapoda</taxon>
        <taxon>Insecta</taxon>
        <taxon>Pterygota</taxon>
        <taxon>Neoptera</taxon>
        <taxon>Endopterygota</taxon>
        <taxon>Diptera</taxon>
        <taxon>Brachycera</taxon>
        <taxon>Muscomorpha</taxon>
        <taxon>Hippoboscoidea</taxon>
        <taxon>Glossinidae</taxon>
        <taxon>Glossina</taxon>
    </lineage>
</organism>
<evidence type="ECO:0000313" key="3">
    <source>
        <dbReference type="Proteomes" id="UP000078200"/>
    </source>
</evidence>